<dbReference type="Proteomes" id="UP001156398">
    <property type="component" value="Unassembled WGS sequence"/>
</dbReference>
<evidence type="ECO:0000313" key="4">
    <source>
        <dbReference type="Proteomes" id="UP001156398"/>
    </source>
</evidence>
<organism evidence="3 4">
    <name type="scientific">Streptantibioticus silvisoli</name>
    <dbReference type="NCBI Taxonomy" id="2705255"/>
    <lineage>
        <taxon>Bacteria</taxon>
        <taxon>Bacillati</taxon>
        <taxon>Actinomycetota</taxon>
        <taxon>Actinomycetes</taxon>
        <taxon>Kitasatosporales</taxon>
        <taxon>Streptomycetaceae</taxon>
        <taxon>Streptantibioticus</taxon>
    </lineage>
</organism>
<evidence type="ECO:0000313" key="3">
    <source>
        <dbReference type="EMBL" id="MDI5962679.1"/>
    </source>
</evidence>
<reference evidence="3 4" key="1">
    <citation type="submission" date="2023-05" db="EMBL/GenBank/DDBJ databases">
        <title>Streptantibioticus silvisoli sp. nov., acidotolerant actinomycetes 1 from pine litter.</title>
        <authorList>
            <person name="Swiecimska M."/>
            <person name="Golinska P."/>
            <person name="Sangal V."/>
            <person name="Wachnowicz B."/>
            <person name="Goodfellow M."/>
        </authorList>
    </citation>
    <scope>NUCLEOTIDE SEQUENCE [LARGE SCALE GENOMIC DNA]</scope>
    <source>
        <strain evidence="3 4">SL54</strain>
    </source>
</reference>
<keyword evidence="4" id="KW-1185">Reference proteome</keyword>
<name>A0ABT6VW55_9ACTN</name>
<gene>
    <name evidence="3" type="ORF">POF43_008130</name>
</gene>
<evidence type="ECO:0000256" key="1">
    <source>
        <dbReference type="SAM" id="MobiDB-lite"/>
    </source>
</evidence>
<keyword evidence="2" id="KW-0812">Transmembrane</keyword>
<protein>
    <recommendedName>
        <fullName evidence="5">ATP synthase protein I</fullName>
    </recommendedName>
</protein>
<feature type="transmembrane region" description="Helical" evidence="2">
    <location>
        <begin position="60"/>
        <end position="79"/>
    </location>
</feature>
<comment type="caution">
    <text evidence="3">The sequence shown here is derived from an EMBL/GenBank/DDBJ whole genome shotgun (WGS) entry which is preliminary data.</text>
</comment>
<dbReference type="EMBL" id="JAAGKO020000008">
    <property type="protein sequence ID" value="MDI5962679.1"/>
    <property type="molecule type" value="Genomic_DNA"/>
</dbReference>
<keyword evidence="2" id="KW-1133">Transmembrane helix</keyword>
<accession>A0ABT6VW55</accession>
<proteinExistence type="predicted"/>
<feature type="transmembrane region" description="Helical" evidence="2">
    <location>
        <begin position="120"/>
        <end position="139"/>
    </location>
</feature>
<evidence type="ECO:0008006" key="5">
    <source>
        <dbReference type="Google" id="ProtNLM"/>
    </source>
</evidence>
<evidence type="ECO:0000256" key="2">
    <source>
        <dbReference type="SAM" id="Phobius"/>
    </source>
</evidence>
<feature type="region of interest" description="Disordered" evidence="1">
    <location>
        <begin position="1"/>
        <end position="20"/>
    </location>
</feature>
<feature type="transmembrane region" description="Helical" evidence="2">
    <location>
        <begin position="91"/>
        <end position="114"/>
    </location>
</feature>
<sequence>MRLTRPTPVRHAPTAPDPRRSYLPMQSNDARILRGAAMFAAPVGVVATVVSALVAGEKGLIGGLMALVVVAVFFGLGFAALMRITRDRPEVVMMAGMLVYAVQILCIGVFVIVFSHTTLFDGRAFALSLLATAIAWIGGQVRQSLTARMLYVHPVPSTPAADQPAKPVRTES</sequence>
<keyword evidence="2" id="KW-0472">Membrane</keyword>
<dbReference type="RefSeq" id="WP_282704480.1">
    <property type="nucleotide sequence ID" value="NZ_JAAGKO020000008.1"/>
</dbReference>
<feature type="transmembrane region" description="Helical" evidence="2">
    <location>
        <begin position="32"/>
        <end position="54"/>
    </location>
</feature>